<proteinExistence type="predicted"/>
<comment type="caution">
    <text evidence="1">The sequence shown here is derived from an EMBL/GenBank/DDBJ whole genome shotgun (WGS) entry which is preliminary data.</text>
</comment>
<organism evidence="1 2">
    <name type="scientific">Digitaria exilis</name>
    <dbReference type="NCBI Taxonomy" id="1010633"/>
    <lineage>
        <taxon>Eukaryota</taxon>
        <taxon>Viridiplantae</taxon>
        <taxon>Streptophyta</taxon>
        <taxon>Embryophyta</taxon>
        <taxon>Tracheophyta</taxon>
        <taxon>Spermatophyta</taxon>
        <taxon>Magnoliopsida</taxon>
        <taxon>Liliopsida</taxon>
        <taxon>Poales</taxon>
        <taxon>Poaceae</taxon>
        <taxon>PACMAD clade</taxon>
        <taxon>Panicoideae</taxon>
        <taxon>Panicodae</taxon>
        <taxon>Paniceae</taxon>
        <taxon>Anthephorinae</taxon>
        <taxon>Digitaria</taxon>
    </lineage>
</organism>
<evidence type="ECO:0000313" key="1">
    <source>
        <dbReference type="EMBL" id="KAF8662664.1"/>
    </source>
</evidence>
<name>A0A835AM73_9POAL</name>
<gene>
    <name evidence="1" type="ORF">HU200_056266</name>
</gene>
<sequence>MLSKKVPKEKRTGINTIIILAAWVLWKHRNSCVFDNTRPNIAALLSIFSEERHLWCLAGARGLRALDVGQCVRLGQIRLARWSGL</sequence>
<accession>A0A835AM73</accession>
<evidence type="ECO:0000313" key="2">
    <source>
        <dbReference type="Proteomes" id="UP000636709"/>
    </source>
</evidence>
<reference evidence="1" key="1">
    <citation type="submission" date="2020-07" db="EMBL/GenBank/DDBJ databases">
        <title>Genome sequence and genetic diversity analysis of an under-domesticated orphan crop, white fonio (Digitaria exilis).</title>
        <authorList>
            <person name="Bennetzen J.L."/>
            <person name="Chen S."/>
            <person name="Ma X."/>
            <person name="Wang X."/>
            <person name="Yssel A.E.J."/>
            <person name="Chaluvadi S.R."/>
            <person name="Johnson M."/>
            <person name="Gangashetty P."/>
            <person name="Hamidou F."/>
            <person name="Sanogo M.D."/>
            <person name="Zwaenepoel A."/>
            <person name="Wallace J."/>
            <person name="Van De Peer Y."/>
            <person name="Van Deynze A."/>
        </authorList>
    </citation>
    <scope>NUCLEOTIDE SEQUENCE</scope>
    <source>
        <tissue evidence="1">Leaves</tissue>
    </source>
</reference>
<dbReference type="AlphaFoldDB" id="A0A835AM73"/>
<protein>
    <submittedName>
        <fullName evidence="1">Uncharacterized protein</fullName>
    </submittedName>
</protein>
<dbReference type="EMBL" id="JACEFO010002380">
    <property type="protein sequence ID" value="KAF8662664.1"/>
    <property type="molecule type" value="Genomic_DNA"/>
</dbReference>
<dbReference type="OrthoDB" id="684069at2759"/>
<dbReference type="Proteomes" id="UP000636709">
    <property type="component" value="Unassembled WGS sequence"/>
</dbReference>
<keyword evidence="2" id="KW-1185">Reference proteome</keyword>